<dbReference type="STRING" id="93625.A0A409WFI1"/>
<dbReference type="GO" id="GO:0005759">
    <property type="term" value="C:mitochondrial matrix"/>
    <property type="evidence" value="ECO:0007669"/>
    <property type="project" value="TreeGrafter"/>
</dbReference>
<dbReference type="OrthoDB" id="191995at2759"/>
<comment type="similarity">
    <text evidence="4">Belongs to the GcvT family. CAF17/IBA57 subfamily.</text>
</comment>
<dbReference type="GO" id="GO:0016226">
    <property type="term" value="P:iron-sulfur cluster assembly"/>
    <property type="evidence" value="ECO:0007669"/>
    <property type="project" value="TreeGrafter"/>
</dbReference>
<protein>
    <recommendedName>
        <fullName evidence="6">CAF17 C-terminal domain-containing protein</fullName>
    </recommendedName>
</protein>
<dbReference type="InterPro" id="IPR017703">
    <property type="entry name" value="YgfZ/GCV_T_CS"/>
</dbReference>
<proteinExistence type="inferred from homology"/>
<keyword evidence="8" id="KW-1185">Reference proteome</keyword>
<dbReference type="Proteomes" id="UP000283269">
    <property type="component" value="Unassembled WGS sequence"/>
</dbReference>
<accession>A0A409WFI1</accession>
<dbReference type="EMBL" id="NHYD01003440">
    <property type="protein sequence ID" value="PPQ77279.1"/>
    <property type="molecule type" value="Genomic_DNA"/>
</dbReference>
<dbReference type="AlphaFoldDB" id="A0A409WFI1"/>
<dbReference type="InParanoid" id="A0A409WFI1"/>
<evidence type="ECO:0000259" key="6">
    <source>
        <dbReference type="Pfam" id="PF25455"/>
    </source>
</evidence>
<comment type="caution">
    <text evidence="7">The sequence shown here is derived from an EMBL/GenBank/DDBJ whole genome shotgun (WGS) entry which is preliminary data.</text>
</comment>
<feature type="region of interest" description="Disordered" evidence="5">
    <location>
        <begin position="265"/>
        <end position="293"/>
    </location>
</feature>
<dbReference type="FunCoup" id="A0A409WFI1">
    <property type="interactions" value="130"/>
</dbReference>
<dbReference type="SUPFAM" id="SSF103025">
    <property type="entry name" value="Folate-binding domain"/>
    <property type="match status" value="1"/>
</dbReference>
<evidence type="ECO:0000256" key="1">
    <source>
        <dbReference type="ARBA" id="ARBA00004173"/>
    </source>
</evidence>
<dbReference type="PANTHER" id="PTHR22602:SF0">
    <property type="entry name" value="TRANSFERASE CAF17, MITOCHONDRIAL-RELATED"/>
    <property type="match status" value="1"/>
</dbReference>
<organism evidence="7 8">
    <name type="scientific">Psilocybe cyanescens</name>
    <dbReference type="NCBI Taxonomy" id="93625"/>
    <lineage>
        <taxon>Eukaryota</taxon>
        <taxon>Fungi</taxon>
        <taxon>Dikarya</taxon>
        <taxon>Basidiomycota</taxon>
        <taxon>Agaricomycotina</taxon>
        <taxon>Agaricomycetes</taxon>
        <taxon>Agaricomycetidae</taxon>
        <taxon>Agaricales</taxon>
        <taxon>Agaricineae</taxon>
        <taxon>Strophariaceae</taxon>
        <taxon>Psilocybe</taxon>
    </lineage>
</organism>
<gene>
    <name evidence="7" type="ORF">CVT25_010861</name>
</gene>
<comment type="subcellular location">
    <subcellularLocation>
        <location evidence="1">Mitochondrion</location>
    </subcellularLocation>
</comment>
<reference evidence="7 8" key="1">
    <citation type="journal article" date="2018" name="Evol. Lett.">
        <title>Horizontal gene cluster transfer increased hallucinogenic mushroom diversity.</title>
        <authorList>
            <person name="Reynolds H.T."/>
            <person name="Vijayakumar V."/>
            <person name="Gluck-Thaler E."/>
            <person name="Korotkin H.B."/>
            <person name="Matheny P.B."/>
            <person name="Slot J.C."/>
        </authorList>
    </citation>
    <scope>NUCLEOTIDE SEQUENCE [LARGE SCALE GENOMIC DNA]</scope>
    <source>
        <strain evidence="7 8">2631</strain>
    </source>
</reference>
<dbReference type="PANTHER" id="PTHR22602">
    <property type="entry name" value="TRANSFERASE CAF17, MITOCHONDRIAL-RELATED"/>
    <property type="match status" value="1"/>
</dbReference>
<evidence type="ECO:0000313" key="7">
    <source>
        <dbReference type="EMBL" id="PPQ77279.1"/>
    </source>
</evidence>
<evidence type="ECO:0000256" key="3">
    <source>
        <dbReference type="ARBA" id="ARBA00023128"/>
    </source>
</evidence>
<evidence type="ECO:0000256" key="2">
    <source>
        <dbReference type="ARBA" id="ARBA00022946"/>
    </source>
</evidence>
<dbReference type="NCBIfam" id="TIGR03317">
    <property type="entry name" value="ygfZ_signature"/>
    <property type="match status" value="1"/>
</dbReference>
<sequence length="293" mass="33649">MYDLFLYSTTNGYLLEFDSRTTEAPPLLSYLKRHVLRSKVKIKNVTEEYDVWAAWGSSKDLEWETQRQWNWARSGAVEPVWDASHEWPWGTQEYIINDRRAVNMGRRLLVKKGEPPQDATTHDIVSSDEYTLHRILHGVPEGIVDIPPMYAFPMDSNLDAMGGLDFRKGCYVGQELTVRTYHTGVIRKRIVPVAIHNDQVLTQRSFPENLDIKPVVDNAKRQGPRPRGSGRLLSTHKGVGLALMRLEHLSGVDKGDLKLEVEISDESNSSKWNASPWWPDWWPREPPPADSEY</sequence>
<evidence type="ECO:0000256" key="5">
    <source>
        <dbReference type="SAM" id="MobiDB-lite"/>
    </source>
</evidence>
<evidence type="ECO:0000256" key="4">
    <source>
        <dbReference type="ARBA" id="ARBA00093447"/>
    </source>
</evidence>
<dbReference type="InterPro" id="IPR027266">
    <property type="entry name" value="TrmE/GcvT-like"/>
</dbReference>
<dbReference type="Gene3D" id="3.30.1360.120">
    <property type="entry name" value="Probable tRNA modification gtpase trme, domain 1"/>
    <property type="match status" value="1"/>
</dbReference>
<feature type="domain" description="CAF17 C-terminal" evidence="6">
    <location>
        <begin position="187"/>
        <end position="283"/>
    </location>
</feature>
<keyword evidence="2" id="KW-0809">Transit peptide</keyword>
<evidence type="ECO:0000313" key="8">
    <source>
        <dbReference type="Proteomes" id="UP000283269"/>
    </source>
</evidence>
<keyword evidence="3" id="KW-0496">Mitochondrion</keyword>
<feature type="compositionally biased region" description="Pro residues" evidence="5">
    <location>
        <begin position="284"/>
        <end position="293"/>
    </location>
</feature>
<name>A0A409WFI1_PSICY</name>
<dbReference type="InterPro" id="IPR045179">
    <property type="entry name" value="YgfZ/GcvT"/>
</dbReference>
<dbReference type="InterPro" id="IPR057460">
    <property type="entry name" value="CAF17_C"/>
</dbReference>
<dbReference type="Pfam" id="PF25455">
    <property type="entry name" value="Beta-barrel_CAF17_C"/>
    <property type="match status" value="1"/>
</dbReference>